<dbReference type="PANTHER" id="PTHR30195:SF16">
    <property type="entry name" value="TYPE I RESTRICTION ENZYME ENDONUCLEASE SUBUNIT"/>
    <property type="match status" value="1"/>
</dbReference>
<keyword evidence="10" id="KW-0238">DNA-binding</keyword>
<keyword evidence="13" id="KW-1185">Reference proteome</keyword>
<keyword evidence="9" id="KW-0067">ATP-binding</keyword>
<dbReference type="Proteomes" id="UP001434737">
    <property type="component" value="Chromosome"/>
</dbReference>
<evidence type="ECO:0000256" key="2">
    <source>
        <dbReference type="ARBA" id="ARBA00008598"/>
    </source>
</evidence>
<evidence type="ECO:0000256" key="10">
    <source>
        <dbReference type="ARBA" id="ARBA00023125"/>
    </source>
</evidence>
<evidence type="ECO:0000256" key="6">
    <source>
        <dbReference type="ARBA" id="ARBA00022747"/>
    </source>
</evidence>
<evidence type="ECO:0000256" key="8">
    <source>
        <dbReference type="ARBA" id="ARBA00022801"/>
    </source>
</evidence>
<protein>
    <recommendedName>
        <fullName evidence="3">type I site-specific deoxyribonuclease</fullName>
        <ecNumber evidence="3">3.1.21.3</ecNumber>
    </recommendedName>
</protein>
<evidence type="ECO:0000256" key="1">
    <source>
        <dbReference type="ARBA" id="ARBA00000851"/>
    </source>
</evidence>
<feature type="domain" description="Restriction endonuclease type I HsdR N-terminal" evidence="11">
    <location>
        <begin position="29"/>
        <end position="218"/>
    </location>
</feature>
<evidence type="ECO:0000256" key="4">
    <source>
        <dbReference type="ARBA" id="ARBA00022722"/>
    </source>
</evidence>
<keyword evidence="8" id="KW-0378">Hydrolase</keyword>
<evidence type="ECO:0000313" key="13">
    <source>
        <dbReference type="Proteomes" id="UP001434737"/>
    </source>
</evidence>
<dbReference type="GO" id="GO:0004519">
    <property type="term" value="F:endonuclease activity"/>
    <property type="evidence" value="ECO:0007669"/>
    <property type="project" value="UniProtKB-KW"/>
</dbReference>
<organism evidence="12 13">
    <name type="scientific">Helicobacter mastomyrinus</name>
    <dbReference type="NCBI Taxonomy" id="287948"/>
    <lineage>
        <taxon>Bacteria</taxon>
        <taxon>Pseudomonadati</taxon>
        <taxon>Campylobacterota</taxon>
        <taxon>Epsilonproteobacteria</taxon>
        <taxon>Campylobacterales</taxon>
        <taxon>Helicobacteraceae</taxon>
        <taxon>Helicobacter</taxon>
    </lineage>
</organism>
<dbReference type="Pfam" id="PF04313">
    <property type="entry name" value="HSDR_N"/>
    <property type="match status" value="1"/>
</dbReference>
<dbReference type="InterPro" id="IPR007409">
    <property type="entry name" value="Restrct_endonuc_type1_HsdR_N"/>
</dbReference>
<reference evidence="12 13" key="1">
    <citation type="submission" date="2024-02" db="EMBL/GenBank/DDBJ databases">
        <title>Genome and pathogenicity analysis of Helicobacter mastomyrinus isolated from mice.</title>
        <authorList>
            <person name="Zhu L."/>
        </authorList>
    </citation>
    <scope>NUCLEOTIDE SEQUENCE [LARGE SCALE GENOMIC DNA]</scope>
    <source>
        <strain evidence="12 13">Hm-17</strain>
    </source>
</reference>
<keyword evidence="4" id="KW-0540">Nuclease</keyword>
<keyword evidence="5" id="KW-0547">Nucleotide-binding</keyword>
<evidence type="ECO:0000256" key="9">
    <source>
        <dbReference type="ARBA" id="ARBA00022840"/>
    </source>
</evidence>
<dbReference type="CDD" id="cd22332">
    <property type="entry name" value="HsdR_N"/>
    <property type="match status" value="1"/>
</dbReference>
<dbReference type="EMBL" id="CP145316">
    <property type="protein sequence ID" value="XAM17880.1"/>
    <property type="molecule type" value="Genomic_DNA"/>
</dbReference>
<evidence type="ECO:0000256" key="7">
    <source>
        <dbReference type="ARBA" id="ARBA00022759"/>
    </source>
</evidence>
<keyword evidence="6" id="KW-0680">Restriction system</keyword>
<comment type="similarity">
    <text evidence="2">Belongs to the HsdR family.</text>
</comment>
<dbReference type="PANTHER" id="PTHR30195">
    <property type="entry name" value="TYPE I SITE-SPECIFIC DEOXYRIBONUCLEASE PROTEIN SUBUNIT M AND R"/>
    <property type="match status" value="1"/>
</dbReference>
<dbReference type="InterPro" id="IPR051268">
    <property type="entry name" value="Type-I_R_enzyme_R_subunit"/>
</dbReference>
<name>A0ABZ3F572_9HELI</name>
<dbReference type="RefSeq" id="WP_343353415.1">
    <property type="nucleotide sequence ID" value="NZ_CP145316.1"/>
</dbReference>
<evidence type="ECO:0000259" key="11">
    <source>
        <dbReference type="Pfam" id="PF04313"/>
    </source>
</evidence>
<proteinExistence type="inferred from homology"/>
<keyword evidence="7 12" id="KW-0255">Endonuclease</keyword>
<evidence type="ECO:0000256" key="5">
    <source>
        <dbReference type="ARBA" id="ARBA00022741"/>
    </source>
</evidence>
<gene>
    <name evidence="12" type="ORF">V3I05_09345</name>
</gene>
<sequence>MQSLERIMQDERSTLVAQYTPSKHTNSGYQSEAALEAEFIAILESQGYEYVPIKSEEALIENLKKQLEALNNITFSPSEWQRFFKEVLCRASDGIIEKTTLIQEQEIQVLKRDDGREINIKLLDKNHIYNNRLQVINQYAVEGGRKNRYDVSVLVNGLPLVHIELKRRGVHIKEAFNQISRYGRESFWAGNGLFEFVQIFVISNGTYTKYYANTTRESHLKDKNDIKVQKSGHSFEFTSFWADLKNNPISDLCDFAKTFFLLNIHFCVFSVGIACLMWIESCLSCDLIKSPLRRKSCKKSL</sequence>
<dbReference type="Gene3D" id="3.90.1570.50">
    <property type="match status" value="2"/>
</dbReference>
<dbReference type="EC" id="3.1.21.3" evidence="3"/>
<accession>A0ABZ3F572</accession>
<comment type="catalytic activity">
    <reaction evidence="1">
        <text>Endonucleolytic cleavage of DNA to give random double-stranded fragments with terminal 5'-phosphates, ATP is simultaneously hydrolyzed.</text>
        <dbReference type="EC" id="3.1.21.3"/>
    </reaction>
</comment>
<evidence type="ECO:0000256" key="3">
    <source>
        <dbReference type="ARBA" id="ARBA00012654"/>
    </source>
</evidence>
<evidence type="ECO:0000313" key="12">
    <source>
        <dbReference type="EMBL" id="XAM17880.1"/>
    </source>
</evidence>